<dbReference type="PANTHER" id="PTHR22916">
    <property type="entry name" value="GLYCOSYLTRANSFERASE"/>
    <property type="match status" value="1"/>
</dbReference>
<feature type="domain" description="Glycosyltransferase 2-like" evidence="1">
    <location>
        <begin position="21"/>
        <end position="141"/>
    </location>
</feature>
<keyword evidence="3" id="KW-1185">Reference proteome</keyword>
<sequence>MNESIISDSRPRPSGQAPLISWIVPVFNTRGVLVETLDSIAAMAGTCIEIIVVDDGSTDGSGEVISSWTKSCDVPTLHLRQDNAGLSAARMAGVRHAQGEFIGFCDSDDRIESPCYIKMAEIALRENCDVAICRTVEFDGVSQIVYDFYDASLWDEVLDGRPMLVTSALREPRVFRFEPNANTRLWRRSFADRNALSFPLGLHFEDFPAHVEALACAQRVLLLNSTGYHYRVNRPGKITDQKSEKRFDMLKSIQIAFDSARRLQVSTAGRAYIAIMAARMTYWCGMHTLNRDRQRFFRQACEHLEASIDPAAASYAMGHGIDRREAILVSAFRAKAVRFLVAHSSGRRSARFWALGLLFNRKHGRKFRRTLARAGLRKFKSGLRGLVAKG</sequence>
<dbReference type="InterPro" id="IPR001173">
    <property type="entry name" value="Glyco_trans_2-like"/>
</dbReference>
<evidence type="ECO:0000313" key="2">
    <source>
        <dbReference type="EMBL" id="RZS77049.1"/>
    </source>
</evidence>
<proteinExistence type="predicted"/>
<name>A0A4Q7N6P8_9BURK</name>
<protein>
    <submittedName>
        <fullName evidence="2">Glycosyltransferase involved in cell wall biosynthesis</fullName>
    </submittedName>
</protein>
<dbReference type="Gene3D" id="3.90.550.10">
    <property type="entry name" value="Spore Coat Polysaccharide Biosynthesis Protein SpsA, Chain A"/>
    <property type="match status" value="1"/>
</dbReference>
<dbReference type="CDD" id="cd00761">
    <property type="entry name" value="Glyco_tranf_GTA_type"/>
    <property type="match status" value="1"/>
</dbReference>
<gene>
    <name evidence="2" type="ORF">EV675_5773</name>
</gene>
<dbReference type="OrthoDB" id="8564828at2"/>
<dbReference type="EMBL" id="SGXC01000004">
    <property type="protein sequence ID" value="RZS77049.1"/>
    <property type="molecule type" value="Genomic_DNA"/>
</dbReference>
<dbReference type="Proteomes" id="UP000292445">
    <property type="component" value="Unassembled WGS sequence"/>
</dbReference>
<dbReference type="GO" id="GO:0016758">
    <property type="term" value="F:hexosyltransferase activity"/>
    <property type="evidence" value="ECO:0007669"/>
    <property type="project" value="UniProtKB-ARBA"/>
</dbReference>
<dbReference type="PANTHER" id="PTHR22916:SF3">
    <property type="entry name" value="UDP-GLCNAC:BETAGAL BETA-1,3-N-ACETYLGLUCOSAMINYLTRANSFERASE-LIKE PROTEIN 1"/>
    <property type="match status" value="1"/>
</dbReference>
<dbReference type="AlphaFoldDB" id="A0A4Q7N6P8"/>
<evidence type="ECO:0000313" key="3">
    <source>
        <dbReference type="Proteomes" id="UP000292445"/>
    </source>
</evidence>
<organism evidence="2 3">
    <name type="scientific">Pigmentiphaga kullae</name>
    <dbReference type="NCBI Taxonomy" id="151784"/>
    <lineage>
        <taxon>Bacteria</taxon>
        <taxon>Pseudomonadati</taxon>
        <taxon>Pseudomonadota</taxon>
        <taxon>Betaproteobacteria</taxon>
        <taxon>Burkholderiales</taxon>
        <taxon>Alcaligenaceae</taxon>
        <taxon>Pigmentiphaga</taxon>
    </lineage>
</organism>
<dbReference type="Pfam" id="PF00535">
    <property type="entry name" value="Glycos_transf_2"/>
    <property type="match status" value="1"/>
</dbReference>
<keyword evidence="2" id="KW-0808">Transferase</keyword>
<dbReference type="SUPFAM" id="SSF53448">
    <property type="entry name" value="Nucleotide-diphospho-sugar transferases"/>
    <property type="match status" value="1"/>
</dbReference>
<dbReference type="InterPro" id="IPR029044">
    <property type="entry name" value="Nucleotide-diphossugar_trans"/>
</dbReference>
<reference evidence="2 3" key="1">
    <citation type="submission" date="2019-02" db="EMBL/GenBank/DDBJ databases">
        <title>Genomic Encyclopedia of Type Strains, Phase IV (KMG-IV): sequencing the most valuable type-strain genomes for metagenomic binning, comparative biology and taxonomic classification.</title>
        <authorList>
            <person name="Goeker M."/>
        </authorList>
    </citation>
    <scope>NUCLEOTIDE SEQUENCE [LARGE SCALE GENOMIC DNA]</scope>
    <source>
        <strain evidence="2 3">K24</strain>
    </source>
</reference>
<evidence type="ECO:0000259" key="1">
    <source>
        <dbReference type="Pfam" id="PF00535"/>
    </source>
</evidence>
<comment type="caution">
    <text evidence="2">The sequence shown here is derived from an EMBL/GenBank/DDBJ whole genome shotgun (WGS) entry which is preliminary data.</text>
</comment>
<dbReference type="RefSeq" id="WP_130362102.1">
    <property type="nucleotide sequence ID" value="NZ_SGXC01000004.1"/>
</dbReference>
<accession>A0A4Q7N6P8</accession>